<sequence>MTQHLAAQHQHFSVDEHQGLGSSFQFSGESSGQQQNDILGTQKTYHSLMDDPPHLAQATEEEQHQDFGSSALFWAQKDDLVAPGELSAQQQSLMQDSNLSLTQQKNQIFGQVTYLSPLDKKFWETDHSQVPVMVDHAFEEQQHVPWSAQPYSQYEGQNSTLPTVTPQQHDNAIRNLPAQLQIEEQDNVPLMNQATEEQAAYLPMNQGIDEPHGGIVGYL</sequence>
<evidence type="ECO:0000313" key="2">
    <source>
        <dbReference type="RefSeq" id="XP_018475344.2"/>
    </source>
</evidence>
<evidence type="ECO:0000313" key="1">
    <source>
        <dbReference type="Proteomes" id="UP000504610"/>
    </source>
</evidence>
<gene>
    <name evidence="2" type="primary">LOC108846630</name>
</gene>
<reference evidence="1" key="1">
    <citation type="journal article" date="2019" name="Database">
        <title>The radish genome database (RadishGD): an integrated information resource for radish genomics.</title>
        <authorList>
            <person name="Yu H.J."/>
            <person name="Baek S."/>
            <person name="Lee Y.J."/>
            <person name="Cho A."/>
            <person name="Mun J.H."/>
        </authorList>
    </citation>
    <scope>NUCLEOTIDE SEQUENCE [LARGE SCALE GENOMIC DNA]</scope>
    <source>
        <strain evidence="1">cv. WK10039</strain>
    </source>
</reference>
<reference evidence="2" key="2">
    <citation type="submission" date="2025-08" db="UniProtKB">
        <authorList>
            <consortium name="RefSeq"/>
        </authorList>
    </citation>
    <scope>IDENTIFICATION</scope>
    <source>
        <tissue evidence="2">Leaf</tissue>
    </source>
</reference>
<dbReference type="OrthoDB" id="1114102at2759"/>
<dbReference type="Proteomes" id="UP000504610">
    <property type="component" value="Chromosome 3"/>
</dbReference>
<accession>A0A6J0MT55</accession>
<keyword evidence="1" id="KW-1185">Reference proteome</keyword>
<protein>
    <submittedName>
        <fullName evidence="2">Uncharacterized protein LOC108846630</fullName>
    </submittedName>
</protein>
<dbReference type="KEGG" id="rsz:108846630"/>
<organism evidence="1 2">
    <name type="scientific">Raphanus sativus</name>
    <name type="common">Radish</name>
    <name type="synonym">Raphanus raphanistrum var. sativus</name>
    <dbReference type="NCBI Taxonomy" id="3726"/>
    <lineage>
        <taxon>Eukaryota</taxon>
        <taxon>Viridiplantae</taxon>
        <taxon>Streptophyta</taxon>
        <taxon>Embryophyta</taxon>
        <taxon>Tracheophyta</taxon>
        <taxon>Spermatophyta</taxon>
        <taxon>Magnoliopsida</taxon>
        <taxon>eudicotyledons</taxon>
        <taxon>Gunneridae</taxon>
        <taxon>Pentapetalae</taxon>
        <taxon>rosids</taxon>
        <taxon>malvids</taxon>
        <taxon>Brassicales</taxon>
        <taxon>Brassicaceae</taxon>
        <taxon>Brassiceae</taxon>
        <taxon>Raphanus</taxon>
    </lineage>
</organism>
<dbReference type="GeneID" id="108846630"/>
<dbReference type="AlphaFoldDB" id="A0A6J0MT55"/>
<proteinExistence type="predicted"/>
<name>A0A6J0MT55_RAPSA</name>
<dbReference type="RefSeq" id="XP_018475344.2">
    <property type="nucleotide sequence ID" value="XM_018619842.2"/>
</dbReference>